<dbReference type="EMBL" id="BEYU01000026">
    <property type="protein sequence ID" value="GBG26951.1"/>
    <property type="molecule type" value="Genomic_DNA"/>
</dbReference>
<gene>
    <name evidence="2" type="ORF">FCC1311_031742</name>
</gene>
<comment type="caution">
    <text evidence="2">The sequence shown here is derived from an EMBL/GenBank/DDBJ whole genome shotgun (WGS) entry which is preliminary data.</text>
</comment>
<dbReference type="AlphaFoldDB" id="A0A2R5GFC4"/>
<organism evidence="2 3">
    <name type="scientific">Hondaea fermentalgiana</name>
    <dbReference type="NCBI Taxonomy" id="2315210"/>
    <lineage>
        <taxon>Eukaryota</taxon>
        <taxon>Sar</taxon>
        <taxon>Stramenopiles</taxon>
        <taxon>Bigyra</taxon>
        <taxon>Labyrinthulomycetes</taxon>
        <taxon>Thraustochytrida</taxon>
        <taxon>Thraustochytriidae</taxon>
        <taxon>Hondaea</taxon>
    </lineage>
</organism>
<keyword evidence="3" id="KW-1185">Reference proteome</keyword>
<feature type="compositionally biased region" description="Low complexity" evidence="1">
    <location>
        <begin position="372"/>
        <end position="381"/>
    </location>
</feature>
<protein>
    <submittedName>
        <fullName evidence="2">Uncharacterized protein</fullName>
    </submittedName>
</protein>
<feature type="compositionally biased region" description="Acidic residues" evidence="1">
    <location>
        <begin position="73"/>
        <end position="89"/>
    </location>
</feature>
<feature type="compositionally biased region" description="Basic residues" evidence="1">
    <location>
        <begin position="125"/>
        <end position="134"/>
    </location>
</feature>
<proteinExistence type="predicted"/>
<dbReference type="InParanoid" id="A0A2R5GFC4"/>
<dbReference type="OrthoDB" id="2687054at2759"/>
<reference evidence="2 3" key="1">
    <citation type="submission" date="2017-12" db="EMBL/GenBank/DDBJ databases">
        <title>Sequencing, de novo assembly and annotation of complete genome of a new Thraustochytrid species, strain FCC1311.</title>
        <authorList>
            <person name="Sedici K."/>
            <person name="Godart F."/>
            <person name="Aiese Cigliano R."/>
            <person name="Sanseverino W."/>
            <person name="Barakat M."/>
            <person name="Ortet P."/>
            <person name="Marechal E."/>
            <person name="Cagnac O."/>
            <person name="Amato A."/>
        </authorList>
    </citation>
    <scope>NUCLEOTIDE SEQUENCE [LARGE SCALE GENOMIC DNA]</scope>
</reference>
<evidence type="ECO:0000313" key="3">
    <source>
        <dbReference type="Proteomes" id="UP000241890"/>
    </source>
</evidence>
<feature type="compositionally biased region" description="Basic and acidic residues" evidence="1">
    <location>
        <begin position="49"/>
        <end position="72"/>
    </location>
</feature>
<dbReference type="Proteomes" id="UP000241890">
    <property type="component" value="Unassembled WGS sequence"/>
</dbReference>
<feature type="region of interest" description="Disordered" evidence="1">
    <location>
        <begin position="280"/>
        <end position="408"/>
    </location>
</feature>
<feature type="compositionally biased region" description="Polar residues" evidence="1">
    <location>
        <begin position="216"/>
        <end position="233"/>
    </location>
</feature>
<feature type="compositionally biased region" description="Low complexity" evidence="1">
    <location>
        <begin position="156"/>
        <end position="174"/>
    </location>
</feature>
<feature type="compositionally biased region" description="Basic and acidic residues" evidence="1">
    <location>
        <begin position="90"/>
        <end position="102"/>
    </location>
</feature>
<evidence type="ECO:0000313" key="2">
    <source>
        <dbReference type="EMBL" id="GBG26951.1"/>
    </source>
</evidence>
<name>A0A2R5GFC4_9STRA</name>
<feature type="region of interest" description="Disordered" evidence="1">
    <location>
        <begin position="43"/>
        <end position="267"/>
    </location>
</feature>
<sequence length="408" mass="43968">MDRQELEALGRRDLQALAKKHGVKANAKSALIVDELLEIFTAEAVAPEAESKESISETRAEETLARDDGSAKEEEEEDNDDNEEMEEVKEEEKKQSEPKDATEEKEETVEVAASLVHPTLERAKIPSKTRRIPSRAHTTSTADAATTLEEKKEPTTKVSSSSSSSSSGAPVAKKSASKKKIERTKTTETAKTKRVQRKNATEESKVSGAAQKKRTANVSMTGKPSKADSTSAVESPPKRRRIGKEKENAPRAAAPLSQAKQSAKTPGRFDRAHAKLFSTQKSIVDTQGARGSKTVVKAKRAPTAESSRFPKSAVKPGRAPLAASSAGVGATNTPTRKDRSLVSGTKPKTARKPMFRVDTTSATPSIADPKVSSTTSASSAAAKKRPKFDLQESLKRPITWKMKTGPLR</sequence>
<accession>A0A2R5GFC4</accession>
<evidence type="ECO:0000256" key="1">
    <source>
        <dbReference type="SAM" id="MobiDB-lite"/>
    </source>
</evidence>
<feature type="compositionally biased region" description="Low complexity" evidence="1">
    <location>
        <begin position="136"/>
        <end position="147"/>
    </location>
</feature>